<keyword evidence="3" id="KW-1185">Reference proteome</keyword>
<feature type="compositionally biased region" description="Acidic residues" evidence="1">
    <location>
        <begin position="512"/>
        <end position="529"/>
    </location>
</feature>
<feature type="compositionally biased region" description="Low complexity" evidence="1">
    <location>
        <begin position="286"/>
        <end position="297"/>
    </location>
</feature>
<dbReference type="EMBL" id="KV918895">
    <property type="protein sequence ID" value="OSX75666.1"/>
    <property type="molecule type" value="Genomic_DNA"/>
</dbReference>
<feature type="region of interest" description="Disordered" evidence="1">
    <location>
        <begin position="456"/>
        <end position="529"/>
    </location>
</feature>
<feature type="compositionally biased region" description="Gly residues" evidence="1">
    <location>
        <begin position="460"/>
        <end position="471"/>
    </location>
</feature>
<evidence type="ECO:0000256" key="1">
    <source>
        <dbReference type="SAM" id="MobiDB-lite"/>
    </source>
</evidence>
<feature type="region of interest" description="Disordered" evidence="1">
    <location>
        <begin position="171"/>
        <end position="216"/>
    </location>
</feature>
<reference evidence="2 3" key="1">
    <citation type="submission" date="2017-03" db="EMBL/GenBank/DDBJ databases">
        <title>WGS assembly of Porphyra umbilicalis.</title>
        <authorList>
            <person name="Brawley S.H."/>
            <person name="Blouin N.A."/>
            <person name="Ficko-Blean E."/>
            <person name="Wheeler G.L."/>
            <person name="Lohr M."/>
            <person name="Goodson H.V."/>
            <person name="Jenkins J.W."/>
            <person name="Blaby-Haas C.E."/>
            <person name="Helliwell K.E."/>
            <person name="Chan C."/>
            <person name="Marriage T."/>
            <person name="Bhattacharya D."/>
            <person name="Klein A.S."/>
            <person name="Badis Y."/>
            <person name="Brodie J."/>
            <person name="Cao Y."/>
            <person name="Collen J."/>
            <person name="Dittami S.M."/>
            <person name="Gachon C.M."/>
            <person name="Green B.R."/>
            <person name="Karpowicz S."/>
            <person name="Kim J.W."/>
            <person name="Kudahl U."/>
            <person name="Lin S."/>
            <person name="Michel G."/>
            <person name="Mittag M."/>
            <person name="Olson B.J."/>
            <person name="Pangilinan J."/>
            <person name="Peng Y."/>
            <person name="Qiu H."/>
            <person name="Shu S."/>
            <person name="Singer J.T."/>
            <person name="Smith A.G."/>
            <person name="Sprecher B.N."/>
            <person name="Wagner V."/>
            <person name="Wang W."/>
            <person name="Wang Z.-Y."/>
            <person name="Yan J."/>
            <person name="Yarish C."/>
            <person name="Zoeuner-Riek S."/>
            <person name="Zhuang Y."/>
            <person name="Zou Y."/>
            <person name="Lindquist E.A."/>
            <person name="Grimwood J."/>
            <person name="Barry K."/>
            <person name="Rokhsar D.S."/>
            <person name="Schmutz J."/>
            <person name="Stiller J.W."/>
            <person name="Grossman A.R."/>
            <person name="Prochnik S.E."/>
        </authorList>
    </citation>
    <scope>NUCLEOTIDE SEQUENCE [LARGE SCALE GENOMIC DNA]</scope>
    <source>
        <strain evidence="2">4086291</strain>
    </source>
</reference>
<sequence length="529" mass="52403">MPHTLRITDELYARNNAEDPIRVKKAGFVERASDNMCRTLDDHHAAELNADVVGKAYRHHAEKNRLAGTAAAIAENLLQSGLHVSSSASANLMEASGTAAASMAPANRGQFDRPSTALQNCSNTAVEASLLAEGGTVARAAVAAGGALAAVAAGRAASGGAVGVGRADGAAAAAAPGGMPPSSLVSGGTIRHGTAPPAGRAVRGRRDGRGGSSSTDGAAHVLGATAAAAAAGAASAASAVAAAIAGVAGAAPSAVGGGSSPGATGGGGIDARGRGRGRGRDGRGAARGAATAGSSSSRGGGSAGVENVFPAVVDLMRQQQTRSAAEADRHAHAYVSQLSARELALVALKQGVGRSPQALYLELESQLISAAEGNFLFGASITCGAVSAAEFAERLCCTRVNFDNLILLVMLALWMETFVRDQRRISAAATAGSAGVEGTGLWEEDVDDEQSNIAQLERSGGCGTDRGAGRGLEGDSRRGAGRGAGGGAVAERYSMGRGAGHATTRKVVVSDSDGEDDDGEKDDGGGDDF</sequence>
<feature type="compositionally biased region" description="Gly residues" evidence="1">
    <location>
        <begin position="255"/>
        <end position="270"/>
    </location>
</feature>
<feature type="region of interest" description="Disordered" evidence="1">
    <location>
        <begin position="253"/>
        <end position="303"/>
    </location>
</feature>
<accession>A0A1X6P4G3</accession>
<dbReference type="Proteomes" id="UP000218209">
    <property type="component" value="Unassembled WGS sequence"/>
</dbReference>
<gene>
    <name evidence="2" type="ORF">BU14_0227s0006</name>
</gene>
<evidence type="ECO:0000313" key="2">
    <source>
        <dbReference type="EMBL" id="OSX75666.1"/>
    </source>
</evidence>
<organism evidence="2 3">
    <name type="scientific">Porphyra umbilicalis</name>
    <name type="common">Purple laver</name>
    <name type="synonym">Red alga</name>
    <dbReference type="NCBI Taxonomy" id="2786"/>
    <lineage>
        <taxon>Eukaryota</taxon>
        <taxon>Rhodophyta</taxon>
        <taxon>Bangiophyceae</taxon>
        <taxon>Bangiales</taxon>
        <taxon>Bangiaceae</taxon>
        <taxon>Porphyra</taxon>
    </lineage>
</organism>
<evidence type="ECO:0000313" key="3">
    <source>
        <dbReference type="Proteomes" id="UP000218209"/>
    </source>
</evidence>
<protein>
    <submittedName>
        <fullName evidence="2">Uncharacterized protein</fullName>
    </submittedName>
</protein>
<name>A0A1X6P4G3_PORUM</name>
<proteinExistence type="predicted"/>
<dbReference type="AlphaFoldDB" id="A0A1X6P4G3"/>